<protein>
    <recommendedName>
        <fullName evidence="1">Mannose-6-phosphate isomerase type II C-terminal domain-containing protein</fullName>
    </recommendedName>
</protein>
<dbReference type="InterPro" id="IPR014710">
    <property type="entry name" value="RmlC-like_jellyroll"/>
</dbReference>
<comment type="caution">
    <text evidence="2">The sequence shown here is derived from an EMBL/GenBank/DDBJ whole genome shotgun (WGS) entry which is preliminary data.</text>
</comment>
<evidence type="ECO:0000259" key="1">
    <source>
        <dbReference type="Pfam" id="PF01050"/>
    </source>
</evidence>
<dbReference type="SUPFAM" id="SSF51182">
    <property type="entry name" value="RmlC-like cupins"/>
    <property type="match status" value="1"/>
</dbReference>
<dbReference type="PANTHER" id="PTHR46390:SF1">
    <property type="entry name" value="MANNOSE-1-PHOSPHATE GUANYLYLTRANSFERASE"/>
    <property type="match status" value="1"/>
</dbReference>
<organism evidence="2">
    <name type="scientific">marine sediment metagenome</name>
    <dbReference type="NCBI Taxonomy" id="412755"/>
    <lineage>
        <taxon>unclassified sequences</taxon>
        <taxon>metagenomes</taxon>
        <taxon>ecological metagenomes</taxon>
    </lineage>
</organism>
<dbReference type="EMBL" id="LAZR01007871">
    <property type="protein sequence ID" value="KKM82380.1"/>
    <property type="molecule type" value="Genomic_DNA"/>
</dbReference>
<dbReference type="PANTHER" id="PTHR46390">
    <property type="entry name" value="MANNOSE-1-PHOSPHATE GUANYLYLTRANSFERASE"/>
    <property type="match status" value="1"/>
</dbReference>
<name>A0A0F9N0J3_9ZZZZ</name>
<dbReference type="Gene3D" id="2.60.120.10">
    <property type="entry name" value="Jelly Rolls"/>
    <property type="match status" value="1"/>
</dbReference>
<reference evidence="2" key="1">
    <citation type="journal article" date="2015" name="Nature">
        <title>Complex archaea that bridge the gap between prokaryotes and eukaryotes.</title>
        <authorList>
            <person name="Spang A."/>
            <person name="Saw J.H."/>
            <person name="Jorgensen S.L."/>
            <person name="Zaremba-Niedzwiedzka K."/>
            <person name="Martijn J."/>
            <person name="Lind A.E."/>
            <person name="van Eijk R."/>
            <person name="Schleper C."/>
            <person name="Guy L."/>
            <person name="Ettema T.J."/>
        </authorList>
    </citation>
    <scope>NUCLEOTIDE SEQUENCE</scope>
</reference>
<dbReference type="GO" id="GO:0004475">
    <property type="term" value="F:mannose-1-phosphate guanylyltransferase (GTP) activity"/>
    <property type="evidence" value="ECO:0007669"/>
    <property type="project" value="TreeGrafter"/>
</dbReference>
<gene>
    <name evidence="2" type="ORF">LCGC14_1320190</name>
</gene>
<dbReference type="GO" id="GO:0005976">
    <property type="term" value="P:polysaccharide metabolic process"/>
    <property type="evidence" value="ECO:0007669"/>
    <property type="project" value="InterPro"/>
</dbReference>
<dbReference type="Pfam" id="PF01050">
    <property type="entry name" value="MannoseP_isomer"/>
    <property type="match status" value="1"/>
</dbReference>
<accession>A0A0F9N0J3</accession>
<feature type="domain" description="Mannose-6-phosphate isomerase type II C-terminal" evidence="1">
    <location>
        <begin position="9"/>
        <end position="115"/>
    </location>
</feature>
<evidence type="ECO:0000313" key="2">
    <source>
        <dbReference type="EMBL" id="KKM82380.1"/>
    </source>
</evidence>
<dbReference type="AlphaFoldDB" id="A0A0F9N0J3"/>
<dbReference type="GO" id="GO:0009298">
    <property type="term" value="P:GDP-mannose biosynthetic process"/>
    <property type="evidence" value="ECO:0007669"/>
    <property type="project" value="TreeGrafter"/>
</dbReference>
<dbReference type="InterPro" id="IPR051161">
    <property type="entry name" value="Mannose-6P_isomerase_type2"/>
</dbReference>
<dbReference type="InterPro" id="IPR011051">
    <property type="entry name" value="RmlC_Cupin_sf"/>
</dbReference>
<dbReference type="CDD" id="cd02213">
    <property type="entry name" value="cupin_PMI_typeII_C"/>
    <property type="match status" value="1"/>
</dbReference>
<sequence length="131" mass="15138">MPIPKPNIREVSPPWGKWEVLLDEPNYKVKRITVLPGKRLSYQKHFKRNEHWVVVEGKAVVTLDGKEIDLVKGETIDIPKEAAHRIANNDDKQLTFIEIQLGEYFGEDDIIRLEDDYGRVSTSGVKKRSKE</sequence>
<dbReference type="InterPro" id="IPR001538">
    <property type="entry name" value="Man6P_isomerase-2_C"/>
</dbReference>
<proteinExistence type="predicted"/>